<evidence type="ECO:0000256" key="1">
    <source>
        <dbReference type="SAM" id="MobiDB-lite"/>
    </source>
</evidence>
<feature type="region of interest" description="Disordered" evidence="1">
    <location>
        <begin position="61"/>
        <end position="89"/>
    </location>
</feature>
<evidence type="ECO:0000313" key="3">
    <source>
        <dbReference type="Proteomes" id="UP001430953"/>
    </source>
</evidence>
<name>A0AAW2ELB5_9HYME</name>
<protein>
    <submittedName>
        <fullName evidence="2">Uncharacterized protein</fullName>
    </submittedName>
</protein>
<feature type="compositionally biased region" description="Basic residues" evidence="1">
    <location>
        <begin position="63"/>
        <end position="89"/>
    </location>
</feature>
<evidence type="ECO:0000313" key="2">
    <source>
        <dbReference type="EMBL" id="KAL0104514.1"/>
    </source>
</evidence>
<keyword evidence="3" id="KW-1185">Reference proteome</keyword>
<sequence length="165" mass="19865">MEKHGKRGKINACIYARSEKANLPLVHCTSNACNAPRVSNRNIILYFLSPRETTQMATSIVAQRKKKKKKKERERERKRRKKLLQSRTRKTSWRVLKRIIRQRRRRNRRERKKRNKVNTENVEESRSEGALEQTLLFALSVLYVERRKNGRRSLQNCNLRIRLRN</sequence>
<feature type="region of interest" description="Disordered" evidence="1">
    <location>
        <begin position="104"/>
        <end position="124"/>
    </location>
</feature>
<comment type="caution">
    <text evidence="2">The sequence shown here is derived from an EMBL/GenBank/DDBJ whole genome shotgun (WGS) entry which is preliminary data.</text>
</comment>
<gene>
    <name evidence="2" type="ORF">PUN28_017311</name>
</gene>
<accession>A0AAW2ELB5</accession>
<reference evidence="2 3" key="1">
    <citation type="submission" date="2023-03" db="EMBL/GenBank/DDBJ databases">
        <title>High recombination rates correlate with genetic variation in Cardiocondyla obscurior ants.</title>
        <authorList>
            <person name="Errbii M."/>
        </authorList>
    </citation>
    <scope>NUCLEOTIDE SEQUENCE [LARGE SCALE GENOMIC DNA]</scope>
    <source>
        <strain evidence="2">Alpha-2009</strain>
        <tissue evidence="2">Whole body</tissue>
    </source>
</reference>
<dbReference type="AlphaFoldDB" id="A0AAW2ELB5"/>
<proteinExistence type="predicted"/>
<dbReference type="Proteomes" id="UP001430953">
    <property type="component" value="Unassembled WGS sequence"/>
</dbReference>
<feature type="compositionally biased region" description="Basic residues" evidence="1">
    <location>
        <begin position="104"/>
        <end position="116"/>
    </location>
</feature>
<organism evidence="2 3">
    <name type="scientific">Cardiocondyla obscurior</name>
    <dbReference type="NCBI Taxonomy" id="286306"/>
    <lineage>
        <taxon>Eukaryota</taxon>
        <taxon>Metazoa</taxon>
        <taxon>Ecdysozoa</taxon>
        <taxon>Arthropoda</taxon>
        <taxon>Hexapoda</taxon>
        <taxon>Insecta</taxon>
        <taxon>Pterygota</taxon>
        <taxon>Neoptera</taxon>
        <taxon>Endopterygota</taxon>
        <taxon>Hymenoptera</taxon>
        <taxon>Apocrita</taxon>
        <taxon>Aculeata</taxon>
        <taxon>Formicoidea</taxon>
        <taxon>Formicidae</taxon>
        <taxon>Myrmicinae</taxon>
        <taxon>Cardiocondyla</taxon>
    </lineage>
</organism>
<dbReference type="EMBL" id="JADYXP020000020">
    <property type="protein sequence ID" value="KAL0104514.1"/>
    <property type="molecule type" value="Genomic_DNA"/>
</dbReference>